<proteinExistence type="predicted"/>
<feature type="compositionally biased region" description="Basic and acidic residues" evidence="1">
    <location>
        <begin position="1"/>
        <end position="11"/>
    </location>
</feature>
<comment type="caution">
    <text evidence="2">The sequence shown here is derived from an EMBL/GenBank/DDBJ whole genome shotgun (WGS) entry which is preliminary data.</text>
</comment>
<evidence type="ECO:0000313" key="2">
    <source>
        <dbReference type="EMBL" id="KAJ8882339.1"/>
    </source>
</evidence>
<keyword evidence="3" id="KW-1185">Reference proteome</keyword>
<organism evidence="2 3">
    <name type="scientific">Dryococelus australis</name>
    <dbReference type="NCBI Taxonomy" id="614101"/>
    <lineage>
        <taxon>Eukaryota</taxon>
        <taxon>Metazoa</taxon>
        <taxon>Ecdysozoa</taxon>
        <taxon>Arthropoda</taxon>
        <taxon>Hexapoda</taxon>
        <taxon>Insecta</taxon>
        <taxon>Pterygota</taxon>
        <taxon>Neoptera</taxon>
        <taxon>Polyneoptera</taxon>
        <taxon>Phasmatodea</taxon>
        <taxon>Verophasmatodea</taxon>
        <taxon>Anareolatae</taxon>
        <taxon>Phasmatidae</taxon>
        <taxon>Eurycanthinae</taxon>
        <taxon>Dryococelus</taxon>
    </lineage>
</organism>
<gene>
    <name evidence="2" type="ORF">PR048_014141</name>
</gene>
<dbReference type="EMBL" id="JARBHB010000005">
    <property type="protein sequence ID" value="KAJ8882339.1"/>
    <property type="molecule type" value="Genomic_DNA"/>
</dbReference>
<evidence type="ECO:0000313" key="3">
    <source>
        <dbReference type="Proteomes" id="UP001159363"/>
    </source>
</evidence>
<name>A0ABQ9HDK0_9NEOP</name>
<evidence type="ECO:0000256" key="1">
    <source>
        <dbReference type="SAM" id="MobiDB-lite"/>
    </source>
</evidence>
<feature type="region of interest" description="Disordered" evidence="1">
    <location>
        <begin position="644"/>
        <end position="674"/>
    </location>
</feature>
<feature type="region of interest" description="Disordered" evidence="1">
    <location>
        <begin position="1"/>
        <end position="23"/>
    </location>
</feature>
<feature type="region of interest" description="Disordered" evidence="1">
    <location>
        <begin position="508"/>
        <end position="542"/>
    </location>
</feature>
<sequence length="827" mass="91410">MEQRRNAREEITGVPRQNPSTSGIVRQDCHMRISDLNCTVQRHDGNTARLARRSDDALGVRVSVAPLRSPGSFSTIVYGIDWENVAGLVTFSFTVLANGTITSQKNKERHYIIYGTQFGNKARFIMGEFDRGNISVTRHAITLSGAAAGSNGTRAQTLSYESVDVDCCPNLFTPSLRSPTVSVHSRYNSRVGTDIPHCTTVRGPREKRTVPISPLVIARAQERERERERAGFKKEGEKIHALPLIVPLLRERDYAELSLYLYLHLSLPAVSAERYKRKNAQQIPALPPFSFLHSPRHGTARKLLCSCGESDRCGRPSDVGNINNSDLAVTTAKRRSQAAIRSSLTQCLCGSEQTSFVIEVMKSRVHLNPMRRSTLALEKSRGVLRTVEQEKGGGGRGTHMLSATNGSATFAEESLLGRWGPACVRVTPTSSRVPLLARPMGAMASYGAHGRPLSRSVWRTPSIAHENFKNQADSVVPELIPRCTLMVHDMTHQEADEGEMRFEWSSVGMQGRGKTGDPRENPPTSIVRHDSHMRKSASDPSGIKPRSLWWEASRLTVQPSWPPPSSMIRIMEQRGMQNHVSYMRESGQPRRESNPVHLGSLTTVLPRPLGLQRPVNVMPNRAQRPRQIESDICGCDPRVPPEIATTTGHAGGVGPRRGHPSRADEVVDPSPTGGNVTRSRCLFLTLSALPSCWSPSPSSRDATHPLCRQLFQLLAHSDVARPQRANTRRRKSTHLMHAAVGGANESTAVIETVDLDDEQGALMEITVRRVLRFTSSATFPLERVSASIATPHCEYFKRRCPASRDASFPLHVKIRTTRSPEEAYSPS</sequence>
<dbReference type="Proteomes" id="UP001159363">
    <property type="component" value="Chromosome 4"/>
</dbReference>
<accession>A0ABQ9HDK0</accession>
<reference evidence="2 3" key="1">
    <citation type="submission" date="2023-02" db="EMBL/GenBank/DDBJ databases">
        <title>LHISI_Scaffold_Assembly.</title>
        <authorList>
            <person name="Stuart O.P."/>
            <person name="Cleave R."/>
            <person name="Magrath M.J.L."/>
            <person name="Mikheyev A.S."/>
        </authorList>
    </citation>
    <scope>NUCLEOTIDE SEQUENCE [LARGE SCALE GENOMIC DNA]</scope>
    <source>
        <strain evidence="2">Daus_M_001</strain>
        <tissue evidence="2">Leg muscle</tissue>
    </source>
</reference>
<protein>
    <submittedName>
        <fullName evidence="2">Uncharacterized protein</fullName>
    </submittedName>
</protein>